<dbReference type="PANTHER" id="PTHR21666">
    <property type="entry name" value="PEPTIDASE-RELATED"/>
    <property type="match status" value="1"/>
</dbReference>
<dbReference type="AlphaFoldDB" id="A0A849CIM9"/>
<evidence type="ECO:0000256" key="1">
    <source>
        <dbReference type="ARBA" id="ARBA00022729"/>
    </source>
</evidence>
<dbReference type="Pfam" id="PF13406">
    <property type="entry name" value="SLT_2"/>
    <property type="match status" value="1"/>
</dbReference>
<evidence type="ECO:0000259" key="4">
    <source>
        <dbReference type="Pfam" id="PF13406"/>
    </source>
</evidence>
<keyword evidence="6" id="KW-1185">Reference proteome</keyword>
<feature type="domain" description="Transglycosylase SLT" evidence="4">
    <location>
        <begin position="270"/>
        <end position="318"/>
    </location>
</feature>
<dbReference type="Pfam" id="PF01551">
    <property type="entry name" value="Peptidase_M23"/>
    <property type="match status" value="1"/>
</dbReference>
<evidence type="ECO:0000256" key="2">
    <source>
        <dbReference type="SAM" id="MobiDB-lite"/>
    </source>
</evidence>
<sequence>MAAPWAVLVPVVAIVAMTALILGSGDRAPERDGCLPDMPRPVRQPTARVVMPLPEGTYSVSSGFGPREGEFHQGVDLAAAQGTAILAATDGEVTAAGPADGFGNWIIVDTDFDGQRLSTVYGHIFDDDVNVSVGDQVSAGQRIAAVGSAGISSGPHLHFEVVPGGRLQGGDRIDPMAWLERAGAPTSTTHTTLAAERRDGPVSSRARLRWAAAAGFDTGCEPVAVAAPGPELRPGVVPPEYEPWIRRAAGTCPEITAPLLGGLLRQESGFNRFAVSPAGAAGPAQFMPGTWASNGIDGDGDGRIEVTSIPDAVMSAARHSCDLIEIAKSGVADGRLRGDLIELWLSMYNCGPGGTFDAGGVCQNAETQHYVKAVPEWAAGYALTGDTTSTSYRRHYRSGHHSSPRSYRAAPCSARRARRLAPHGENGTPAQQLGKEGS</sequence>
<dbReference type="Proteomes" id="UP000586827">
    <property type="component" value="Unassembled WGS sequence"/>
</dbReference>
<dbReference type="InterPro" id="IPR016047">
    <property type="entry name" value="M23ase_b-sheet_dom"/>
</dbReference>
<comment type="caution">
    <text evidence="5">The sequence shown here is derived from an EMBL/GenBank/DDBJ whole genome shotgun (WGS) entry which is preliminary data.</text>
</comment>
<proteinExistence type="predicted"/>
<feature type="compositionally biased region" description="Low complexity" evidence="2">
    <location>
        <begin position="404"/>
        <end position="414"/>
    </location>
</feature>
<dbReference type="Gene3D" id="1.10.530.10">
    <property type="match status" value="1"/>
</dbReference>
<dbReference type="InterPro" id="IPR023346">
    <property type="entry name" value="Lysozyme-like_dom_sf"/>
</dbReference>
<dbReference type="Gene3D" id="2.70.70.10">
    <property type="entry name" value="Glucose Permease (Domain IIA)"/>
    <property type="match status" value="1"/>
</dbReference>
<dbReference type="SUPFAM" id="SSF51261">
    <property type="entry name" value="Duplicated hybrid motif"/>
    <property type="match status" value="1"/>
</dbReference>
<gene>
    <name evidence="5" type="ORF">HLB23_28980</name>
</gene>
<organism evidence="5 6">
    <name type="scientific">Nocardia uniformis</name>
    <dbReference type="NCBI Taxonomy" id="53432"/>
    <lineage>
        <taxon>Bacteria</taxon>
        <taxon>Bacillati</taxon>
        <taxon>Actinomycetota</taxon>
        <taxon>Actinomycetes</taxon>
        <taxon>Mycobacteriales</taxon>
        <taxon>Nocardiaceae</taxon>
        <taxon>Nocardia</taxon>
    </lineage>
</organism>
<protein>
    <submittedName>
        <fullName evidence="5">Peptidoglycan DD-metalloendopeptidase family protein</fullName>
    </submittedName>
</protein>
<accession>A0A849CIM9</accession>
<dbReference type="CDD" id="cd13399">
    <property type="entry name" value="Slt35-like"/>
    <property type="match status" value="1"/>
</dbReference>
<evidence type="ECO:0000259" key="3">
    <source>
        <dbReference type="Pfam" id="PF01551"/>
    </source>
</evidence>
<dbReference type="CDD" id="cd12797">
    <property type="entry name" value="M23_peptidase"/>
    <property type="match status" value="1"/>
</dbReference>
<dbReference type="RefSeq" id="WP_067521798.1">
    <property type="nucleotide sequence ID" value="NZ_JABELX010000011.1"/>
</dbReference>
<dbReference type="GO" id="GO:0004222">
    <property type="term" value="F:metalloendopeptidase activity"/>
    <property type="evidence" value="ECO:0007669"/>
    <property type="project" value="TreeGrafter"/>
</dbReference>
<dbReference type="SUPFAM" id="SSF53955">
    <property type="entry name" value="Lysozyme-like"/>
    <property type="match status" value="1"/>
</dbReference>
<dbReference type="InterPro" id="IPR011055">
    <property type="entry name" value="Dup_hybrid_motif"/>
</dbReference>
<feature type="region of interest" description="Disordered" evidence="2">
    <location>
        <begin position="392"/>
        <end position="438"/>
    </location>
</feature>
<dbReference type="InterPro" id="IPR031304">
    <property type="entry name" value="SLT_2"/>
</dbReference>
<name>A0A849CIM9_9NOCA</name>
<keyword evidence="1" id="KW-0732">Signal</keyword>
<dbReference type="EMBL" id="JABELX010000011">
    <property type="protein sequence ID" value="NNH73841.1"/>
    <property type="molecule type" value="Genomic_DNA"/>
</dbReference>
<dbReference type="PANTHER" id="PTHR21666:SF289">
    <property type="entry name" value="L-ALA--D-GLU ENDOPEPTIDASE"/>
    <property type="match status" value="1"/>
</dbReference>
<evidence type="ECO:0000313" key="6">
    <source>
        <dbReference type="Proteomes" id="UP000586827"/>
    </source>
</evidence>
<evidence type="ECO:0000313" key="5">
    <source>
        <dbReference type="EMBL" id="NNH73841.1"/>
    </source>
</evidence>
<dbReference type="InterPro" id="IPR050570">
    <property type="entry name" value="Cell_wall_metabolism_enzyme"/>
</dbReference>
<reference evidence="5 6" key="1">
    <citation type="submission" date="2020-05" db="EMBL/GenBank/DDBJ databases">
        <title>MicrobeNet Type strains.</title>
        <authorList>
            <person name="Nicholson A.C."/>
        </authorList>
    </citation>
    <scope>NUCLEOTIDE SEQUENCE [LARGE SCALE GENOMIC DNA]</scope>
    <source>
        <strain evidence="5 6">JCM 3224</strain>
    </source>
</reference>
<feature type="domain" description="M23ase beta-sheet core" evidence="3">
    <location>
        <begin position="71"/>
        <end position="165"/>
    </location>
</feature>
<feature type="compositionally biased region" description="Basic residues" evidence="2">
    <location>
        <begin position="392"/>
        <end position="403"/>
    </location>
</feature>